<keyword evidence="2 6" id="KW-0378">Hydrolase</keyword>
<comment type="function">
    <text evidence="4">Catalyzes the hydrolysis of a non-reducing terminal alpha-L-arabinopyranosidic linkage in ginsenoside Rb2 (alpha-L-arabinopyranosyl-(1-&gt;6)-alpha-D-glucopyranosyl) to release alpha-D-glucopyranosyl (Rd). It is not able to hydrolyze alpha-L-arabinofuranosyl-(1-&gt;6)-alpha-D-glucopyranosyl (Rc).</text>
</comment>
<dbReference type="Gene3D" id="3.40.50.1700">
    <property type="entry name" value="Glycoside hydrolase family 3 C-terminal domain"/>
    <property type="match status" value="1"/>
</dbReference>
<gene>
    <name evidence="8" type="ORF">GCM10010334_55020</name>
</gene>
<dbReference type="PROSITE" id="PS00775">
    <property type="entry name" value="GLYCOSYL_HYDROL_F3"/>
    <property type="match status" value="1"/>
</dbReference>
<evidence type="ECO:0000256" key="6">
    <source>
        <dbReference type="RuleBase" id="RU361161"/>
    </source>
</evidence>
<dbReference type="InterPro" id="IPR026891">
    <property type="entry name" value="Fn3-like"/>
</dbReference>
<dbReference type="AlphaFoldDB" id="A0A918X2D7"/>
<evidence type="ECO:0000313" key="8">
    <source>
        <dbReference type="EMBL" id="GHD04963.1"/>
    </source>
</evidence>
<dbReference type="PANTHER" id="PTHR42715">
    <property type="entry name" value="BETA-GLUCOSIDASE"/>
    <property type="match status" value="1"/>
</dbReference>
<dbReference type="SMART" id="SM01217">
    <property type="entry name" value="Fn3_like"/>
    <property type="match status" value="1"/>
</dbReference>
<dbReference type="GO" id="GO:0005975">
    <property type="term" value="P:carbohydrate metabolic process"/>
    <property type="evidence" value="ECO:0007669"/>
    <property type="project" value="InterPro"/>
</dbReference>
<dbReference type="PRINTS" id="PR00133">
    <property type="entry name" value="GLHYDRLASE3"/>
</dbReference>
<dbReference type="Pfam" id="PF00933">
    <property type="entry name" value="Glyco_hydro_3"/>
    <property type="match status" value="1"/>
</dbReference>
<name>A0A918X2D7_9ACTN</name>
<dbReference type="Pfam" id="PF01915">
    <property type="entry name" value="Glyco_hydro_3_C"/>
    <property type="match status" value="1"/>
</dbReference>
<proteinExistence type="inferred from homology"/>
<dbReference type="FunFam" id="2.60.40.10:FF:000495">
    <property type="entry name" value="Periplasmic beta-glucosidase"/>
    <property type="match status" value="1"/>
</dbReference>
<evidence type="ECO:0000256" key="3">
    <source>
        <dbReference type="ARBA" id="ARBA00023277"/>
    </source>
</evidence>
<dbReference type="InterPro" id="IPR036881">
    <property type="entry name" value="Glyco_hydro_3_C_sf"/>
</dbReference>
<evidence type="ECO:0000259" key="7">
    <source>
        <dbReference type="SMART" id="SM01217"/>
    </source>
</evidence>
<protein>
    <recommendedName>
        <fullName evidence="5">Exo-alpha-(1-&gt;6)-L-arabinopyranosidase</fullName>
    </recommendedName>
</protein>
<dbReference type="RefSeq" id="WP_189825680.1">
    <property type="nucleotide sequence ID" value="NZ_BMVC01000011.1"/>
</dbReference>
<dbReference type="GO" id="GO:0008422">
    <property type="term" value="F:beta-glucosidase activity"/>
    <property type="evidence" value="ECO:0007669"/>
    <property type="project" value="UniProtKB-ARBA"/>
</dbReference>
<dbReference type="InterPro" id="IPR050288">
    <property type="entry name" value="Cellulose_deg_GH3"/>
</dbReference>
<evidence type="ECO:0000256" key="2">
    <source>
        <dbReference type="ARBA" id="ARBA00022801"/>
    </source>
</evidence>
<feature type="domain" description="Fibronectin type III-like" evidence="7">
    <location>
        <begin position="590"/>
        <end position="660"/>
    </location>
</feature>
<dbReference type="InterPro" id="IPR019800">
    <property type="entry name" value="Glyco_hydro_3_AS"/>
</dbReference>
<dbReference type="SUPFAM" id="SSF51445">
    <property type="entry name" value="(Trans)glycosidases"/>
    <property type="match status" value="1"/>
</dbReference>
<dbReference type="SUPFAM" id="SSF52279">
    <property type="entry name" value="Beta-D-glucan exohydrolase, C-terminal domain"/>
    <property type="match status" value="1"/>
</dbReference>
<dbReference type="InterPro" id="IPR002772">
    <property type="entry name" value="Glyco_hydro_3_C"/>
</dbReference>
<dbReference type="InterPro" id="IPR001764">
    <property type="entry name" value="Glyco_hydro_3_N"/>
</dbReference>
<dbReference type="InterPro" id="IPR017853">
    <property type="entry name" value="GH"/>
</dbReference>
<accession>A0A918X2D7</accession>
<evidence type="ECO:0000256" key="5">
    <source>
        <dbReference type="ARBA" id="ARBA00074219"/>
    </source>
</evidence>
<dbReference type="InterPro" id="IPR036962">
    <property type="entry name" value="Glyco_hydro_3_N_sf"/>
</dbReference>
<dbReference type="Gene3D" id="2.60.40.10">
    <property type="entry name" value="Immunoglobulins"/>
    <property type="match status" value="1"/>
</dbReference>
<dbReference type="Proteomes" id="UP000638353">
    <property type="component" value="Unassembled WGS sequence"/>
</dbReference>
<keyword evidence="3" id="KW-0119">Carbohydrate metabolism</keyword>
<dbReference type="Pfam" id="PF14310">
    <property type="entry name" value="Fn3-like"/>
    <property type="match status" value="1"/>
</dbReference>
<evidence type="ECO:0000256" key="4">
    <source>
        <dbReference type="ARBA" id="ARBA00058905"/>
    </source>
</evidence>
<dbReference type="EMBL" id="BMVC01000011">
    <property type="protein sequence ID" value="GHD04963.1"/>
    <property type="molecule type" value="Genomic_DNA"/>
</dbReference>
<dbReference type="Gene3D" id="3.20.20.300">
    <property type="entry name" value="Glycoside hydrolase, family 3, N-terminal domain"/>
    <property type="match status" value="1"/>
</dbReference>
<keyword evidence="6" id="KW-0326">Glycosidase</keyword>
<evidence type="ECO:0000313" key="9">
    <source>
        <dbReference type="Proteomes" id="UP000638353"/>
    </source>
</evidence>
<organism evidence="8 9">
    <name type="scientific">Streptomyces finlayi</name>
    <dbReference type="NCBI Taxonomy" id="67296"/>
    <lineage>
        <taxon>Bacteria</taxon>
        <taxon>Bacillati</taxon>
        <taxon>Actinomycetota</taxon>
        <taxon>Actinomycetes</taxon>
        <taxon>Kitasatosporales</taxon>
        <taxon>Streptomycetaceae</taxon>
        <taxon>Streptomyces</taxon>
    </lineage>
</organism>
<comment type="caution">
    <text evidence="8">The sequence shown here is derived from an EMBL/GenBank/DDBJ whole genome shotgun (WGS) entry which is preliminary data.</text>
</comment>
<sequence>MTDPQQPPASPLTLEEKAALLTGAGWWTTADLPGAGIPGIRLSDGPHGLRLQNEDRADHLGIIGSAPATCFPPAVTLAGSWDADLAERVGRALGRESLAQGVQVLLGPGVNIKRSPLCGRNFEYFSEDPLLAGVLGTAWVNGLQSQGVGASLKHFAANNQEGGRMSVSADIDARTLREIYLPAFRRVVTEAKPWTVMCAYNRLNGVHSSENPWLLTDLLRGEWGYEGVVVSDWGAVVDRVRALAAGLDLEMPSSSGFGPARVVAAVHDGELDEKVLDTSVARVAVLARRAAQHARPEADFDPDAHHALAREVAVRGAVLLKNEGALLPLDPHTDARIAVVGEFARTPRYQGAGSSRVTPTRLDDALTALTALTAAAPGARIDFAPGFPVDDPDGDVAALREEAVRAARAADVVLLFLGLPPSAESEGYDREHLELPLEQTELLSAVTAVNPNVAVILSNGGVVRLSGWIDAVPAVLEGWLLGQAGGTATADLLLGHANPSGRLAETVPLRLADTPAHLDWPGERGHSRYGEGLFVGYRHYDTREWEVSYPFGHGLSYTTFAHTDLRVVQDADGLDVAVTVTNTGERAGHEVVQVYVAAPGSQVRRPMRELKAFAAVPLAPGESREVALRIARADLAYFDAVADAWLVEGLEYRVEVGASSRDIRLTATVAVAGDPYADLLDADSTVGEWRAHPVGGPAVERLLERVRKTMGDAYPQEGSSRYRMIADMRLSQLAKLPIVPLDFSDVEELLAAVRAGS</sequence>
<reference evidence="8" key="1">
    <citation type="journal article" date="2014" name="Int. J. Syst. Evol. Microbiol.">
        <title>Complete genome sequence of Corynebacterium casei LMG S-19264T (=DSM 44701T), isolated from a smear-ripened cheese.</title>
        <authorList>
            <consortium name="US DOE Joint Genome Institute (JGI-PGF)"/>
            <person name="Walter F."/>
            <person name="Albersmeier A."/>
            <person name="Kalinowski J."/>
            <person name="Ruckert C."/>
        </authorList>
    </citation>
    <scope>NUCLEOTIDE SEQUENCE</scope>
    <source>
        <strain evidence="8">JCM 4637</strain>
    </source>
</reference>
<evidence type="ECO:0000256" key="1">
    <source>
        <dbReference type="ARBA" id="ARBA00005336"/>
    </source>
</evidence>
<reference evidence="8" key="2">
    <citation type="submission" date="2020-09" db="EMBL/GenBank/DDBJ databases">
        <authorList>
            <person name="Sun Q."/>
            <person name="Ohkuma M."/>
        </authorList>
    </citation>
    <scope>NUCLEOTIDE SEQUENCE</scope>
    <source>
        <strain evidence="8">JCM 4637</strain>
    </source>
</reference>
<dbReference type="InterPro" id="IPR013783">
    <property type="entry name" value="Ig-like_fold"/>
</dbReference>
<comment type="similarity">
    <text evidence="1 6">Belongs to the glycosyl hydrolase 3 family.</text>
</comment>
<dbReference type="PANTHER" id="PTHR42715:SF10">
    <property type="entry name" value="BETA-GLUCOSIDASE"/>
    <property type="match status" value="1"/>
</dbReference>